<sequence length="261" mass="28897">MTFQILIERAEYEGILMLPGSISDSGPFPLIVHPHGGPHSCSLTSWKRRDITLLLNSGYAVLEVNYHGSIGYGNDFVGVLPGHCGDIDVKDVHHAVGATLDFSPALDRNRVGLYGGSHGGFIVSHLIGQYPDFYKACVALNPVLSFLSMYDVTDIADWTIFEAAGTCKDWSQPLSEAERDAMFKASPVAYVDKVKTPYLLLLGGEDLRVPSHYRGFIRNLKARGIPTRILRYPESSHPIEEVDAEADFCINIVRWFSEHMA</sequence>
<dbReference type="GO" id="GO:0016787">
    <property type="term" value="F:hydrolase activity"/>
    <property type="evidence" value="ECO:0007669"/>
    <property type="project" value="UniProtKB-KW"/>
</dbReference>
<organism evidence="3 4">
    <name type="scientific">Gnathostoma spinigerum</name>
    <dbReference type="NCBI Taxonomy" id="75299"/>
    <lineage>
        <taxon>Eukaryota</taxon>
        <taxon>Metazoa</taxon>
        <taxon>Ecdysozoa</taxon>
        <taxon>Nematoda</taxon>
        <taxon>Chromadorea</taxon>
        <taxon>Rhabditida</taxon>
        <taxon>Spirurina</taxon>
        <taxon>Gnathostomatomorpha</taxon>
        <taxon>Gnathostomatoidea</taxon>
        <taxon>Gnathostomatidae</taxon>
        <taxon>Gnathostoma</taxon>
    </lineage>
</organism>
<proteinExistence type="predicted"/>
<dbReference type="Pfam" id="PF00326">
    <property type="entry name" value="Peptidase_S9"/>
    <property type="match status" value="1"/>
</dbReference>
<evidence type="ECO:0000313" key="4">
    <source>
        <dbReference type="Proteomes" id="UP001608902"/>
    </source>
</evidence>
<dbReference type="InterPro" id="IPR001375">
    <property type="entry name" value="Peptidase_S9_cat"/>
</dbReference>
<dbReference type="PANTHER" id="PTHR42776:SF4">
    <property type="entry name" value="ACYLAMINO-ACID-RELEASING ENZYME"/>
    <property type="match status" value="1"/>
</dbReference>
<gene>
    <name evidence="3" type="ORF">AB6A40_009978</name>
</gene>
<feature type="domain" description="Peptidase S9 prolyl oligopeptidase catalytic" evidence="2">
    <location>
        <begin position="51"/>
        <end position="260"/>
    </location>
</feature>
<evidence type="ECO:0000313" key="3">
    <source>
        <dbReference type="EMBL" id="MFH4983269.1"/>
    </source>
</evidence>
<evidence type="ECO:0000256" key="1">
    <source>
        <dbReference type="ARBA" id="ARBA00022801"/>
    </source>
</evidence>
<keyword evidence="4" id="KW-1185">Reference proteome</keyword>
<evidence type="ECO:0000259" key="2">
    <source>
        <dbReference type="Pfam" id="PF00326"/>
    </source>
</evidence>
<comment type="caution">
    <text evidence="3">The sequence shown here is derived from an EMBL/GenBank/DDBJ whole genome shotgun (WGS) entry which is preliminary data.</text>
</comment>
<dbReference type="PANTHER" id="PTHR42776">
    <property type="entry name" value="SERINE PEPTIDASE S9 FAMILY MEMBER"/>
    <property type="match status" value="1"/>
</dbReference>
<keyword evidence="1" id="KW-0378">Hydrolase</keyword>
<name>A0ABD6F0L8_9BILA</name>
<dbReference type="SUPFAM" id="SSF53474">
    <property type="entry name" value="alpha/beta-Hydrolases"/>
    <property type="match status" value="1"/>
</dbReference>
<accession>A0ABD6F0L8</accession>
<dbReference type="FunFam" id="3.40.50.1820:FF:000043">
    <property type="entry name" value="acylamino-acid-releasing enzyme"/>
    <property type="match status" value="1"/>
</dbReference>
<dbReference type="EMBL" id="JBGFUD010011645">
    <property type="protein sequence ID" value="MFH4983269.1"/>
    <property type="molecule type" value="Genomic_DNA"/>
</dbReference>
<protein>
    <recommendedName>
        <fullName evidence="2">Peptidase S9 prolyl oligopeptidase catalytic domain-containing protein</fullName>
    </recommendedName>
</protein>
<dbReference type="InterPro" id="IPR029058">
    <property type="entry name" value="AB_hydrolase_fold"/>
</dbReference>
<dbReference type="AlphaFoldDB" id="A0ABD6F0L8"/>
<dbReference type="Proteomes" id="UP001608902">
    <property type="component" value="Unassembled WGS sequence"/>
</dbReference>
<reference evidence="3 4" key="1">
    <citation type="submission" date="2024-08" db="EMBL/GenBank/DDBJ databases">
        <title>Gnathostoma spinigerum genome.</title>
        <authorList>
            <person name="Gonzalez-Bertolin B."/>
            <person name="Monzon S."/>
            <person name="Zaballos A."/>
            <person name="Jimenez P."/>
            <person name="Dekumyoy P."/>
            <person name="Varona S."/>
            <person name="Cuesta I."/>
            <person name="Sumanam S."/>
            <person name="Adisakwattana P."/>
            <person name="Gasser R.B."/>
            <person name="Hernandez-Gonzalez A."/>
            <person name="Young N.D."/>
            <person name="Perteguer M.J."/>
        </authorList>
    </citation>
    <scope>NUCLEOTIDE SEQUENCE [LARGE SCALE GENOMIC DNA]</scope>
    <source>
        <strain evidence="3">AL3</strain>
        <tissue evidence="3">Liver</tissue>
    </source>
</reference>
<dbReference type="Gene3D" id="3.40.50.1820">
    <property type="entry name" value="alpha/beta hydrolase"/>
    <property type="match status" value="1"/>
</dbReference>